<name>A0A8J3AZK0_9ACTN</name>
<dbReference type="AlphaFoldDB" id="A0A8J3AZK0"/>
<organism evidence="2 3">
    <name type="scientific">Pilimelia anulata</name>
    <dbReference type="NCBI Taxonomy" id="53371"/>
    <lineage>
        <taxon>Bacteria</taxon>
        <taxon>Bacillati</taxon>
        <taxon>Actinomycetota</taxon>
        <taxon>Actinomycetes</taxon>
        <taxon>Micromonosporales</taxon>
        <taxon>Micromonosporaceae</taxon>
        <taxon>Pilimelia</taxon>
    </lineage>
</organism>
<sequence>MVSSPYSSIADARKELGARLRQVRQGAGLTGRALAALCGMHSTRLSRLEHGNQVPTERNIRDWCHHCGVPELAPELLATLHALDTAYVEWKARFRGGLKGSGGPTTRTLYARTAVFRIHEPLIIPGILQTTDYMRSLLAYLYELHRIPHDLDETIRFRQERAALALNGDKRVLVVLFEEALRFRYSPPDVHAAQLVHLLSLAELPFLSLGVVPTDSAHRGVSACGFWIFDAHTVQLAIPSAEIKVTRPQEIDLYERWFAELQSRAAYGRDAARLIAAALRAP</sequence>
<dbReference type="Proteomes" id="UP000649739">
    <property type="component" value="Unassembled WGS sequence"/>
</dbReference>
<evidence type="ECO:0000259" key="1">
    <source>
        <dbReference type="PROSITE" id="PS50943"/>
    </source>
</evidence>
<dbReference type="InterPro" id="IPR001387">
    <property type="entry name" value="Cro/C1-type_HTH"/>
</dbReference>
<accession>A0A8J3AZK0</accession>
<dbReference type="Pfam" id="PF19054">
    <property type="entry name" value="DUF5753"/>
    <property type="match status" value="1"/>
</dbReference>
<keyword evidence="3" id="KW-1185">Reference proteome</keyword>
<dbReference type="RefSeq" id="WP_268244808.1">
    <property type="nucleotide sequence ID" value="NZ_BMQB01000001.1"/>
</dbReference>
<feature type="domain" description="HTH cro/C1-type" evidence="1">
    <location>
        <begin position="20"/>
        <end position="76"/>
    </location>
</feature>
<dbReference type="PROSITE" id="PS50943">
    <property type="entry name" value="HTH_CROC1"/>
    <property type="match status" value="1"/>
</dbReference>
<dbReference type="InterPro" id="IPR043917">
    <property type="entry name" value="DUF5753"/>
</dbReference>
<reference evidence="2" key="1">
    <citation type="journal article" date="2014" name="Int. J. Syst. Evol. Microbiol.">
        <title>Complete genome sequence of Corynebacterium casei LMG S-19264T (=DSM 44701T), isolated from a smear-ripened cheese.</title>
        <authorList>
            <consortium name="US DOE Joint Genome Institute (JGI-PGF)"/>
            <person name="Walter F."/>
            <person name="Albersmeier A."/>
            <person name="Kalinowski J."/>
            <person name="Ruckert C."/>
        </authorList>
    </citation>
    <scope>NUCLEOTIDE SEQUENCE</scope>
    <source>
        <strain evidence="2">JCM 3090</strain>
    </source>
</reference>
<dbReference type="Gene3D" id="1.10.260.40">
    <property type="entry name" value="lambda repressor-like DNA-binding domains"/>
    <property type="match status" value="1"/>
</dbReference>
<reference evidence="2" key="2">
    <citation type="submission" date="2020-09" db="EMBL/GenBank/DDBJ databases">
        <authorList>
            <person name="Sun Q."/>
            <person name="Ohkuma M."/>
        </authorList>
    </citation>
    <scope>NUCLEOTIDE SEQUENCE</scope>
    <source>
        <strain evidence="2">JCM 3090</strain>
    </source>
</reference>
<dbReference type="InterPro" id="IPR010982">
    <property type="entry name" value="Lambda_DNA-bd_dom_sf"/>
</dbReference>
<evidence type="ECO:0000313" key="3">
    <source>
        <dbReference type="Proteomes" id="UP000649739"/>
    </source>
</evidence>
<comment type="caution">
    <text evidence="2">The sequence shown here is derived from an EMBL/GenBank/DDBJ whole genome shotgun (WGS) entry which is preliminary data.</text>
</comment>
<protein>
    <submittedName>
        <fullName evidence="2">Transcriptional regulator</fullName>
    </submittedName>
</protein>
<gene>
    <name evidence="2" type="ORF">GCM10010123_01010</name>
</gene>
<dbReference type="EMBL" id="BMQB01000001">
    <property type="protein sequence ID" value="GGJ74847.1"/>
    <property type="molecule type" value="Genomic_DNA"/>
</dbReference>
<dbReference type="Pfam" id="PF13560">
    <property type="entry name" value="HTH_31"/>
    <property type="match status" value="1"/>
</dbReference>
<dbReference type="SMART" id="SM00530">
    <property type="entry name" value="HTH_XRE"/>
    <property type="match status" value="1"/>
</dbReference>
<dbReference type="SUPFAM" id="SSF47413">
    <property type="entry name" value="lambda repressor-like DNA-binding domains"/>
    <property type="match status" value="1"/>
</dbReference>
<proteinExistence type="predicted"/>
<evidence type="ECO:0000313" key="2">
    <source>
        <dbReference type="EMBL" id="GGJ74847.1"/>
    </source>
</evidence>
<dbReference type="CDD" id="cd00093">
    <property type="entry name" value="HTH_XRE"/>
    <property type="match status" value="1"/>
</dbReference>
<dbReference type="GO" id="GO:0003677">
    <property type="term" value="F:DNA binding"/>
    <property type="evidence" value="ECO:0007669"/>
    <property type="project" value="InterPro"/>
</dbReference>